<keyword evidence="1 2" id="KW-0728">SH3 domain</keyword>
<dbReference type="Proteomes" id="UP000009138">
    <property type="component" value="Unassembled WGS sequence"/>
</dbReference>
<accession>I1C275</accession>
<dbReference type="AlphaFoldDB" id="I1C275"/>
<dbReference type="SMART" id="SM00326">
    <property type="entry name" value="SH3"/>
    <property type="match status" value="1"/>
</dbReference>
<dbReference type="SUPFAM" id="SSF50044">
    <property type="entry name" value="SH3-domain"/>
    <property type="match status" value="1"/>
</dbReference>
<name>I1C275_RHIO9</name>
<dbReference type="Gene3D" id="2.20.70.10">
    <property type="match status" value="1"/>
</dbReference>
<feature type="domain" description="SH3" evidence="3">
    <location>
        <begin position="5"/>
        <end position="64"/>
    </location>
</feature>
<organism evidence="4 5">
    <name type="scientific">Rhizopus delemar (strain RA 99-880 / ATCC MYA-4621 / FGSC 9543 / NRRL 43880)</name>
    <name type="common">Mucormycosis agent</name>
    <name type="synonym">Rhizopus arrhizus var. delemar</name>
    <dbReference type="NCBI Taxonomy" id="246409"/>
    <lineage>
        <taxon>Eukaryota</taxon>
        <taxon>Fungi</taxon>
        <taxon>Fungi incertae sedis</taxon>
        <taxon>Mucoromycota</taxon>
        <taxon>Mucoromycotina</taxon>
        <taxon>Mucoromycetes</taxon>
        <taxon>Mucorales</taxon>
        <taxon>Mucorineae</taxon>
        <taxon>Rhizopodaceae</taxon>
        <taxon>Rhizopus</taxon>
    </lineage>
</organism>
<gene>
    <name evidence="4" type="ORF">RO3G_07260</name>
</gene>
<dbReference type="FunFam" id="2.30.30.40:FF:000072">
    <property type="entry name" value="Unconventional Myosin IB"/>
    <property type="match status" value="1"/>
</dbReference>
<dbReference type="PANTHER" id="PTHR46026:SF1">
    <property type="entry name" value="RHO-TYPE GUANINE NUCLEOTIDE EXCHANGE FACTOR, ISOFORM F"/>
    <property type="match status" value="1"/>
</dbReference>
<evidence type="ECO:0000259" key="3">
    <source>
        <dbReference type="PROSITE" id="PS50002"/>
    </source>
</evidence>
<dbReference type="InterPro" id="IPR036028">
    <property type="entry name" value="SH3-like_dom_sf"/>
</dbReference>
<dbReference type="InParanoid" id="I1C275"/>
<dbReference type="GO" id="GO:0005737">
    <property type="term" value="C:cytoplasm"/>
    <property type="evidence" value="ECO:0007669"/>
    <property type="project" value="TreeGrafter"/>
</dbReference>
<dbReference type="PRINTS" id="PR00452">
    <property type="entry name" value="SH3DOMAIN"/>
</dbReference>
<dbReference type="eggNOG" id="KOG1029">
    <property type="taxonomic scope" value="Eukaryota"/>
</dbReference>
<dbReference type="PANTHER" id="PTHR46026">
    <property type="entry name" value="RHO-TYPE GUANINE NUCLEOTIDE EXCHANGE FACTOR, ISOFORM F"/>
    <property type="match status" value="1"/>
</dbReference>
<evidence type="ECO:0000256" key="1">
    <source>
        <dbReference type="ARBA" id="ARBA00022443"/>
    </source>
</evidence>
<dbReference type="GO" id="GO:0005085">
    <property type="term" value="F:guanyl-nucleotide exchange factor activity"/>
    <property type="evidence" value="ECO:0007669"/>
    <property type="project" value="TreeGrafter"/>
</dbReference>
<sequence>MTEIPILCRVQALYPFKSNDPSSLSFEQDDYIEVLTKLPSGWWDGLCNGARGWFPSNYVRIIQEEEEVILEPEVRRRNTEYRLSLLSNHSPNWILQKTEDGIDTYYYNTTTGEMRIDPPNEQEQQKDIIVDHRWSDQSILYSPK</sequence>
<evidence type="ECO:0000313" key="5">
    <source>
        <dbReference type="Proteomes" id="UP000009138"/>
    </source>
</evidence>
<protein>
    <recommendedName>
        <fullName evidence="3">SH3 domain-containing protein</fullName>
    </recommendedName>
</protein>
<dbReference type="EMBL" id="CH476736">
    <property type="protein sequence ID" value="EIE82555.1"/>
    <property type="molecule type" value="Genomic_DNA"/>
</dbReference>
<dbReference type="RefSeq" id="XP_067517951.1">
    <property type="nucleotide sequence ID" value="XM_067661850.1"/>
</dbReference>
<dbReference type="Gene3D" id="2.30.30.40">
    <property type="entry name" value="SH3 Domains"/>
    <property type="match status" value="1"/>
</dbReference>
<dbReference type="Pfam" id="PF00018">
    <property type="entry name" value="SH3_1"/>
    <property type="match status" value="1"/>
</dbReference>
<reference evidence="4 5" key="1">
    <citation type="journal article" date="2009" name="PLoS Genet.">
        <title>Genomic analysis of the basal lineage fungus Rhizopus oryzae reveals a whole-genome duplication.</title>
        <authorList>
            <person name="Ma L.-J."/>
            <person name="Ibrahim A.S."/>
            <person name="Skory C."/>
            <person name="Grabherr M.G."/>
            <person name="Burger G."/>
            <person name="Butler M."/>
            <person name="Elias M."/>
            <person name="Idnurm A."/>
            <person name="Lang B.F."/>
            <person name="Sone T."/>
            <person name="Abe A."/>
            <person name="Calvo S.E."/>
            <person name="Corrochano L.M."/>
            <person name="Engels R."/>
            <person name="Fu J."/>
            <person name="Hansberg W."/>
            <person name="Kim J.-M."/>
            <person name="Kodira C.D."/>
            <person name="Koehrsen M.J."/>
            <person name="Liu B."/>
            <person name="Miranda-Saavedra D."/>
            <person name="O'Leary S."/>
            <person name="Ortiz-Castellanos L."/>
            <person name="Poulter R."/>
            <person name="Rodriguez-Romero J."/>
            <person name="Ruiz-Herrera J."/>
            <person name="Shen Y.-Q."/>
            <person name="Zeng Q."/>
            <person name="Galagan J."/>
            <person name="Birren B.W."/>
            <person name="Cuomo C.A."/>
            <person name="Wickes B.L."/>
        </authorList>
    </citation>
    <scope>NUCLEOTIDE SEQUENCE [LARGE SCALE GENOMIC DNA]</scope>
    <source>
        <strain evidence="5">RA 99-880 / ATCC MYA-4621 / FGSC 9543 / NRRL 43880</strain>
    </source>
</reference>
<dbReference type="PROSITE" id="PS50002">
    <property type="entry name" value="SH3"/>
    <property type="match status" value="1"/>
</dbReference>
<dbReference type="InterPro" id="IPR001452">
    <property type="entry name" value="SH3_domain"/>
</dbReference>
<dbReference type="GeneID" id="93614231"/>
<proteinExistence type="predicted"/>
<keyword evidence="5" id="KW-1185">Reference proteome</keyword>
<dbReference type="OrthoDB" id="10255964at2759"/>
<evidence type="ECO:0000313" key="4">
    <source>
        <dbReference type="EMBL" id="EIE82555.1"/>
    </source>
</evidence>
<dbReference type="STRING" id="246409.I1C275"/>
<evidence type="ECO:0000256" key="2">
    <source>
        <dbReference type="PROSITE-ProRule" id="PRU00192"/>
    </source>
</evidence>
<dbReference type="VEuPathDB" id="FungiDB:RO3G_07260"/>